<keyword evidence="1" id="KW-0433">Leucine-rich repeat</keyword>
<dbReference type="InterPro" id="IPR003591">
    <property type="entry name" value="Leu-rich_rpt_typical-subtyp"/>
</dbReference>
<dbReference type="SMART" id="SM00369">
    <property type="entry name" value="LRR_TYP"/>
    <property type="match status" value="3"/>
</dbReference>
<dbReference type="Proteomes" id="UP001187531">
    <property type="component" value="Unassembled WGS sequence"/>
</dbReference>
<organism evidence="5 6">
    <name type="scientific">Artemia franciscana</name>
    <name type="common">Brine shrimp</name>
    <name type="synonym">Artemia sanfranciscana</name>
    <dbReference type="NCBI Taxonomy" id="6661"/>
    <lineage>
        <taxon>Eukaryota</taxon>
        <taxon>Metazoa</taxon>
        <taxon>Ecdysozoa</taxon>
        <taxon>Arthropoda</taxon>
        <taxon>Crustacea</taxon>
        <taxon>Branchiopoda</taxon>
        <taxon>Anostraca</taxon>
        <taxon>Artemiidae</taxon>
        <taxon>Artemia</taxon>
    </lineage>
</organism>
<dbReference type="EMBL" id="JAVRJZ010000016">
    <property type="protein sequence ID" value="KAK2711189.1"/>
    <property type="molecule type" value="Genomic_DNA"/>
</dbReference>
<dbReference type="InterPro" id="IPR001611">
    <property type="entry name" value="Leu-rich_rpt"/>
</dbReference>
<evidence type="ECO:0000313" key="5">
    <source>
        <dbReference type="EMBL" id="KAK2711189.1"/>
    </source>
</evidence>
<dbReference type="SUPFAM" id="SSF52058">
    <property type="entry name" value="L domain-like"/>
    <property type="match status" value="1"/>
</dbReference>
<dbReference type="Pfam" id="PF13855">
    <property type="entry name" value="LRR_8"/>
    <property type="match status" value="1"/>
</dbReference>
<proteinExistence type="predicted"/>
<comment type="caution">
    <text evidence="5">The sequence shown here is derived from an EMBL/GenBank/DDBJ whole genome shotgun (WGS) entry which is preliminary data.</text>
</comment>
<keyword evidence="3" id="KW-0677">Repeat</keyword>
<dbReference type="PROSITE" id="PS51450">
    <property type="entry name" value="LRR"/>
    <property type="match status" value="1"/>
</dbReference>
<feature type="chain" id="PRO_5041671207" evidence="4">
    <location>
        <begin position="23"/>
        <end position="331"/>
    </location>
</feature>
<name>A0AA88HQ39_ARTSF</name>
<feature type="signal peptide" evidence="4">
    <location>
        <begin position="1"/>
        <end position="22"/>
    </location>
</feature>
<dbReference type="AlphaFoldDB" id="A0AA88HQ39"/>
<dbReference type="PANTHER" id="PTHR24364:SF18">
    <property type="entry name" value="LP06937P"/>
    <property type="match status" value="1"/>
</dbReference>
<keyword evidence="2 4" id="KW-0732">Signal</keyword>
<reference evidence="5" key="1">
    <citation type="submission" date="2023-07" db="EMBL/GenBank/DDBJ databases">
        <title>Chromosome-level genome assembly of Artemia franciscana.</title>
        <authorList>
            <person name="Jo E."/>
        </authorList>
    </citation>
    <scope>NUCLEOTIDE SEQUENCE</scope>
    <source>
        <tissue evidence="5">Whole body</tissue>
    </source>
</reference>
<keyword evidence="6" id="KW-1185">Reference proteome</keyword>
<dbReference type="InterPro" id="IPR032675">
    <property type="entry name" value="LRR_dom_sf"/>
</dbReference>
<dbReference type="GO" id="GO:0016020">
    <property type="term" value="C:membrane"/>
    <property type="evidence" value="ECO:0007669"/>
    <property type="project" value="TreeGrafter"/>
</dbReference>
<evidence type="ECO:0000256" key="1">
    <source>
        <dbReference type="ARBA" id="ARBA00022614"/>
    </source>
</evidence>
<gene>
    <name evidence="5" type="ORF">QYM36_012387</name>
</gene>
<evidence type="ECO:0000256" key="3">
    <source>
        <dbReference type="ARBA" id="ARBA00022737"/>
    </source>
</evidence>
<dbReference type="InterPro" id="IPR052286">
    <property type="entry name" value="Wnt_signaling_inhibitor"/>
</dbReference>
<protein>
    <submittedName>
        <fullName evidence="5">Uncharacterized protein</fullName>
    </submittedName>
</protein>
<dbReference type="Gene3D" id="3.80.10.10">
    <property type="entry name" value="Ribonuclease Inhibitor"/>
    <property type="match status" value="2"/>
</dbReference>
<evidence type="ECO:0000256" key="2">
    <source>
        <dbReference type="ARBA" id="ARBA00022729"/>
    </source>
</evidence>
<accession>A0AA88HQ39</accession>
<dbReference type="PANTHER" id="PTHR24364">
    <property type="entry name" value="LP06937P"/>
    <property type="match status" value="1"/>
</dbReference>
<sequence>MKKIKIFIHAVTLMISFLTVFAKPECIFQNEDILICENITDIAFVTTTLNNIERPIFNFVLKDCEFGEPIQIEAGFFGDRPPEAFTVSNCANLVSFTPQFFSEIKNEIESLTFYILPDLKYFHFQYLEGFNRLQKLEFGFTGIRSFVGLPTLPELYFINIRNNHFLYRIQALPHLPKLETLILDTSKIKKIGRSYFHDLPKLTNLYLSYNFISHIDKKTLELRSESIRKLILKNNRIASVNKDAFIDLDGAELDLSNNAMYTIEEDLFESFLDKEGNSLIWSTTDGTALSCDCSIEWLVKSPPKRNRVKGEPKCESGKYFSDLKPEDFNHC</sequence>
<evidence type="ECO:0000256" key="4">
    <source>
        <dbReference type="SAM" id="SignalP"/>
    </source>
</evidence>
<evidence type="ECO:0000313" key="6">
    <source>
        <dbReference type="Proteomes" id="UP001187531"/>
    </source>
</evidence>